<dbReference type="GO" id="GO:0046872">
    <property type="term" value="F:metal ion binding"/>
    <property type="evidence" value="ECO:0007669"/>
    <property type="project" value="InterPro"/>
</dbReference>
<evidence type="ECO:0000313" key="1">
    <source>
        <dbReference type="EMBL" id="EOD68160.1"/>
    </source>
</evidence>
<dbReference type="EMBL" id="AOUO01000169">
    <property type="protein sequence ID" value="EOD68160.1"/>
    <property type="molecule type" value="Genomic_DNA"/>
</dbReference>
<feature type="non-terminal residue" evidence="1">
    <location>
        <position position="1"/>
    </location>
</feature>
<dbReference type="InterPro" id="IPR037217">
    <property type="entry name" value="Trp/Indoleamine_2_3_dOase-like"/>
</dbReference>
<dbReference type="AlphaFoldDB" id="R1HX81"/>
<evidence type="ECO:0000313" key="2">
    <source>
        <dbReference type="Proteomes" id="UP000014139"/>
    </source>
</evidence>
<accession>R1HX81</accession>
<comment type="caution">
    <text evidence="1">The sequence shown here is derived from an EMBL/GenBank/DDBJ whole genome shotgun (WGS) entry which is preliminary data.</text>
</comment>
<dbReference type="PATRIC" id="fig|1292037.4.peg.2458"/>
<name>R1HX81_9PSEU</name>
<proteinExistence type="predicted"/>
<dbReference type="SUPFAM" id="SSF140959">
    <property type="entry name" value="Indolic compounds 2,3-dioxygenase-like"/>
    <property type="match status" value="1"/>
</dbReference>
<reference evidence="1 2" key="1">
    <citation type="submission" date="2013-02" db="EMBL/GenBank/DDBJ databases">
        <title>Draft genome sequence of Amycolatopsis vancoresmycina strain DSM 44592T.</title>
        <authorList>
            <person name="Kumar S."/>
            <person name="Kaur N."/>
            <person name="Kaur C."/>
            <person name="Raghava G.P.S."/>
            <person name="Mayilraj S."/>
        </authorList>
    </citation>
    <scope>NUCLEOTIDE SEQUENCE [LARGE SCALE GENOMIC DNA]</scope>
    <source>
        <strain evidence="1 2">DSM 44592</strain>
    </source>
</reference>
<organism evidence="1 2">
    <name type="scientific">Amycolatopsis vancoresmycina DSM 44592</name>
    <dbReference type="NCBI Taxonomy" id="1292037"/>
    <lineage>
        <taxon>Bacteria</taxon>
        <taxon>Bacillati</taxon>
        <taxon>Actinomycetota</taxon>
        <taxon>Actinomycetes</taxon>
        <taxon>Pseudonocardiales</taxon>
        <taxon>Pseudonocardiaceae</taxon>
        <taxon>Amycolatopsis</taxon>
    </lineage>
</organism>
<keyword evidence="2" id="KW-1185">Reference proteome</keyword>
<dbReference type="GO" id="GO:0020037">
    <property type="term" value="F:heme binding"/>
    <property type="evidence" value="ECO:0007669"/>
    <property type="project" value="InterPro"/>
</dbReference>
<dbReference type="eggNOG" id="COG3483">
    <property type="taxonomic scope" value="Bacteria"/>
</dbReference>
<sequence length="107" mass="11225">RAHTDGRSAIQSRGFRRIETLCGGSLQEAALRAGERLGGVATARLCADLTRLDEAWCAMKRTHWGITVKIIGTVPGTGGTTGAEYLRRAAAVPLFPALAARPVGVPA</sequence>
<dbReference type="Gene3D" id="1.20.58.480">
    <property type="match status" value="1"/>
</dbReference>
<dbReference type="Proteomes" id="UP000014139">
    <property type="component" value="Unassembled WGS sequence"/>
</dbReference>
<protein>
    <submittedName>
        <fullName evidence="1">Uncharacterized protein</fullName>
    </submittedName>
</protein>
<gene>
    <name evidence="1" type="ORF">H480_12889</name>
</gene>
<dbReference type="GO" id="GO:0019441">
    <property type="term" value="P:L-tryptophan catabolic process to kynurenine"/>
    <property type="evidence" value="ECO:0007669"/>
    <property type="project" value="InterPro"/>
</dbReference>